<evidence type="ECO:0000256" key="5">
    <source>
        <dbReference type="PIRSR" id="PIRSR604254-1"/>
    </source>
</evidence>
<comment type="subcellular location">
    <subcellularLocation>
        <location evidence="1">Membrane</location>
        <topology evidence="1">Multi-pass membrane protein</topology>
    </subcellularLocation>
</comment>
<dbReference type="PANTHER" id="PTHR20855">
    <property type="entry name" value="ADIPOR/PROGESTIN RECEPTOR-RELATED"/>
    <property type="match status" value="1"/>
</dbReference>
<evidence type="ECO:0000256" key="3">
    <source>
        <dbReference type="ARBA" id="ARBA00022989"/>
    </source>
</evidence>
<dbReference type="OrthoDB" id="5585746at2759"/>
<feature type="coiled-coil region" evidence="6">
    <location>
        <begin position="122"/>
        <end position="167"/>
    </location>
</feature>
<protein>
    <recommendedName>
        <fullName evidence="11">HlyIII-domain-containing protein</fullName>
    </recommendedName>
</protein>
<evidence type="ECO:0000256" key="2">
    <source>
        <dbReference type="ARBA" id="ARBA00022692"/>
    </source>
</evidence>
<sequence>MSTYTTMTTCTKTFTETREEPTVGASSGAQIDHEIERARKRRRHSSYNPRSWSVERENAQIAVEKFLNDLGKRLEMLETYGSLKFDEGVKSVHDTLHHVHERCAQVSDDLIDAGRRRRKVFVETMETHYRDALAKKDTLEQKVQEGVKVMEANLVALEQRAYKMRERGLTATAHEMLDSGIAYMESTATTAAEIVHEGADAARRAKEKMKLKVEVALVHARKHGLVTYDMLPEPWRVNPHILNGYRFSETKLDCIRSCFTISNEFFNIWSHAIGLIIVLAIAFYFYPNTPAFTSATYFDIVIAGCFFFAACKCLVCSCMWHAMSSISDQTLMERFACVDYTGISLLVAASIMTTEYTAFYCEPWSRWTWISLTFGLGIAGVILPWHPTFNRADMAWARVGFYVTLATTGFLPVFQLTYERGFGETLYFYAPIVKSIAVYLGGAVMYAAKIPERFLPGWFDYAGGSHNIWHLAVLGGILFHYSAMQSFFGEAFRRADVGCSTY</sequence>
<feature type="transmembrane region" description="Helical" evidence="8">
    <location>
        <begin position="268"/>
        <end position="286"/>
    </location>
</feature>
<dbReference type="EMBL" id="CP090166">
    <property type="protein sequence ID" value="UJO15684.1"/>
    <property type="molecule type" value="Genomic_DNA"/>
</dbReference>
<evidence type="ECO:0000256" key="1">
    <source>
        <dbReference type="ARBA" id="ARBA00004141"/>
    </source>
</evidence>
<gene>
    <name evidence="9" type="ORF">CLAFUR5_04901</name>
</gene>
<feature type="region of interest" description="Disordered" evidence="7">
    <location>
        <begin position="17"/>
        <end position="50"/>
    </location>
</feature>
<feature type="binding site" evidence="5">
    <location>
        <position position="470"/>
    </location>
    <ligand>
        <name>Zn(2+)</name>
        <dbReference type="ChEBI" id="CHEBI:29105"/>
    </ligand>
</feature>
<feature type="transmembrane region" description="Helical" evidence="8">
    <location>
        <begin position="395"/>
        <end position="414"/>
    </location>
</feature>
<evidence type="ECO:0000256" key="8">
    <source>
        <dbReference type="SAM" id="Phobius"/>
    </source>
</evidence>
<dbReference type="GO" id="GO:0038023">
    <property type="term" value="F:signaling receptor activity"/>
    <property type="evidence" value="ECO:0007669"/>
    <property type="project" value="TreeGrafter"/>
</dbReference>
<feature type="binding site" evidence="5">
    <location>
        <position position="466"/>
    </location>
    <ligand>
        <name>Zn(2+)</name>
        <dbReference type="ChEBI" id="CHEBI:29105"/>
    </ligand>
</feature>
<dbReference type="GeneID" id="71984779"/>
<accession>A0A9Q8LED9</accession>
<keyword evidence="6" id="KW-0175">Coiled coil</keyword>
<keyword evidence="5" id="KW-0862">Zinc</keyword>
<dbReference type="GO" id="GO:0016020">
    <property type="term" value="C:membrane"/>
    <property type="evidence" value="ECO:0007669"/>
    <property type="project" value="UniProtKB-SubCell"/>
</dbReference>
<dbReference type="GO" id="GO:0046872">
    <property type="term" value="F:metal ion binding"/>
    <property type="evidence" value="ECO:0007669"/>
    <property type="project" value="UniProtKB-KW"/>
</dbReference>
<feature type="transmembrane region" description="Helical" evidence="8">
    <location>
        <begin position="468"/>
        <end position="484"/>
    </location>
</feature>
<evidence type="ECO:0000313" key="10">
    <source>
        <dbReference type="Proteomes" id="UP000756132"/>
    </source>
</evidence>
<evidence type="ECO:0000313" key="9">
    <source>
        <dbReference type="EMBL" id="UJO15684.1"/>
    </source>
</evidence>
<feature type="transmembrane region" description="Helical" evidence="8">
    <location>
        <begin position="426"/>
        <end position="448"/>
    </location>
</feature>
<name>A0A9Q8LED9_PASFU</name>
<feature type="binding site" evidence="5">
    <location>
        <position position="321"/>
    </location>
    <ligand>
        <name>Zn(2+)</name>
        <dbReference type="ChEBI" id="CHEBI:29105"/>
    </ligand>
</feature>
<dbReference type="Proteomes" id="UP000756132">
    <property type="component" value="Chromosome 4"/>
</dbReference>
<evidence type="ECO:0000256" key="7">
    <source>
        <dbReference type="SAM" id="MobiDB-lite"/>
    </source>
</evidence>
<dbReference type="RefSeq" id="XP_047760050.1">
    <property type="nucleotide sequence ID" value="XM_047904049.1"/>
</dbReference>
<feature type="transmembrane region" description="Helical" evidence="8">
    <location>
        <begin position="367"/>
        <end position="383"/>
    </location>
</feature>
<proteinExistence type="predicted"/>
<dbReference type="GO" id="GO:0006882">
    <property type="term" value="P:intracellular zinc ion homeostasis"/>
    <property type="evidence" value="ECO:0007669"/>
    <property type="project" value="TreeGrafter"/>
</dbReference>
<dbReference type="Pfam" id="PF03006">
    <property type="entry name" value="HlyIII"/>
    <property type="match status" value="1"/>
</dbReference>
<evidence type="ECO:0000256" key="4">
    <source>
        <dbReference type="ARBA" id="ARBA00023136"/>
    </source>
</evidence>
<keyword evidence="4 8" id="KW-0472">Membrane</keyword>
<evidence type="ECO:0000256" key="6">
    <source>
        <dbReference type="SAM" id="Coils"/>
    </source>
</evidence>
<keyword evidence="2 8" id="KW-0812">Transmembrane</keyword>
<feature type="transmembrane region" description="Helical" evidence="8">
    <location>
        <begin position="342"/>
        <end position="360"/>
    </location>
</feature>
<keyword evidence="10" id="KW-1185">Reference proteome</keyword>
<reference evidence="9" key="1">
    <citation type="submission" date="2021-12" db="EMBL/GenBank/DDBJ databases">
        <authorList>
            <person name="Zaccaron A."/>
            <person name="Stergiopoulos I."/>
        </authorList>
    </citation>
    <scope>NUCLEOTIDE SEQUENCE</scope>
    <source>
        <strain evidence="9">Race5_Kim</strain>
    </source>
</reference>
<reference evidence="9" key="2">
    <citation type="journal article" date="2022" name="Microb. Genom.">
        <title>A chromosome-scale genome assembly of the tomato pathogen Cladosporium fulvum reveals a compartmentalized genome architecture and the presence of a dispensable chromosome.</title>
        <authorList>
            <person name="Zaccaron A.Z."/>
            <person name="Chen L.H."/>
            <person name="Samaras A."/>
            <person name="Stergiopoulos I."/>
        </authorList>
    </citation>
    <scope>NUCLEOTIDE SEQUENCE</scope>
    <source>
        <strain evidence="9">Race5_Kim</strain>
    </source>
</reference>
<dbReference type="PANTHER" id="PTHR20855:SF97">
    <property type="entry name" value="ADIPOR-LIKE RECEPTOR IZH3-RELATED"/>
    <property type="match status" value="1"/>
</dbReference>
<dbReference type="AlphaFoldDB" id="A0A9Q8LED9"/>
<dbReference type="InterPro" id="IPR004254">
    <property type="entry name" value="AdipoR/HlyIII-related"/>
</dbReference>
<evidence type="ECO:0008006" key="11">
    <source>
        <dbReference type="Google" id="ProtNLM"/>
    </source>
</evidence>
<keyword evidence="5" id="KW-0479">Metal-binding</keyword>
<organism evidence="9 10">
    <name type="scientific">Passalora fulva</name>
    <name type="common">Tomato leaf mold</name>
    <name type="synonym">Cladosporium fulvum</name>
    <dbReference type="NCBI Taxonomy" id="5499"/>
    <lineage>
        <taxon>Eukaryota</taxon>
        <taxon>Fungi</taxon>
        <taxon>Dikarya</taxon>
        <taxon>Ascomycota</taxon>
        <taxon>Pezizomycotina</taxon>
        <taxon>Dothideomycetes</taxon>
        <taxon>Dothideomycetidae</taxon>
        <taxon>Mycosphaerellales</taxon>
        <taxon>Mycosphaerellaceae</taxon>
        <taxon>Fulvia</taxon>
    </lineage>
</organism>
<feature type="transmembrane region" description="Helical" evidence="8">
    <location>
        <begin position="298"/>
        <end position="322"/>
    </location>
</feature>
<dbReference type="KEGG" id="ffu:CLAFUR5_04901"/>
<keyword evidence="3 8" id="KW-1133">Transmembrane helix</keyword>